<feature type="binding site" evidence="15">
    <location>
        <begin position="57"/>
        <end position="64"/>
    </location>
    <ligand>
        <name>ATP</name>
        <dbReference type="ChEBI" id="CHEBI:30616"/>
    </ligand>
</feature>
<evidence type="ECO:0000256" key="5">
    <source>
        <dbReference type="ARBA" id="ARBA00022801"/>
    </source>
</evidence>
<dbReference type="Pfam" id="PF13361">
    <property type="entry name" value="UvrD_C"/>
    <property type="match status" value="1"/>
</dbReference>
<comment type="catalytic activity">
    <reaction evidence="12">
        <text>Couples ATP hydrolysis with the unwinding of duplex DNA by translocating in the 3'-5' direction.</text>
        <dbReference type="EC" id="5.6.2.4"/>
    </reaction>
</comment>
<protein>
    <recommendedName>
        <fullName evidence="13">DNA 3'-5' helicase</fullName>
        <ecNumber evidence="13">5.6.2.4</ecNumber>
    </recommendedName>
</protein>
<dbReference type="Gene3D" id="1.10.486.10">
    <property type="entry name" value="PCRA, domain 4"/>
    <property type="match status" value="1"/>
</dbReference>
<keyword evidence="3 15" id="KW-0547">Nucleotide-binding</keyword>
<dbReference type="InterPro" id="IPR011335">
    <property type="entry name" value="Restrct_endonuc-II-like"/>
</dbReference>
<dbReference type="EC" id="5.6.2.4" evidence="13"/>
<dbReference type="Gene3D" id="3.40.50.300">
    <property type="entry name" value="P-loop containing nucleotide triphosphate hydrolases"/>
    <property type="match status" value="2"/>
</dbReference>
<dbReference type="SUPFAM" id="SSF52540">
    <property type="entry name" value="P-loop containing nucleoside triphosphate hydrolases"/>
    <property type="match status" value="1"/>
</dbReference>
<keyword evidence="2" id="KW-0540">Nuclease</keyword>
<evidence type="ECO:0000256" key="15">
    <source>
        <dbReference type="PROSITE-ProRule" id="PRU00560"/>
    </source>
</evidence>
<keyword evidence="6 15" id="KW-0347">Helicase</keyword>
<dbReference type="GO" id="GO:0004386">
    <property type="term" value="F:helicase activity"/>
    <property type="evidence" value="ECO:0007669"/>
    <property type="project" value="UniProtKB-KW"/>
</dbReference>
<dbReference type="PANTHER" id="PTHR11070:SF55">
    <property type="entry name" value="DNA 3'-5' HELICASE"/>
    <property type="match status" value="1"/>
</dbReference>
<evidence type="ECO:0000256" key="12">
    <source>
        <dbReference type="ARBA" id="ARBA00034617"/>
    </source>
</evidence>
<dbReference type="InterPro" id="IPR038726">
    <property type="entry name" value="PDDEXK_AddAB-type"/>
</dbReference>
<keyword evidence="5 15" id="KW-0378">Hydrolase</keyword>
<dbReference type="InterPro" id="IPR014017">
    <property type="entry name" value="DNA_helicase_UvrD-like_C"/>
</dbReference>
<dbReference type="PROSITE" id="PS51198">
    <property type="entry name" value="UVRD_HELICASE_ATP_BIND"/>
    <property type="match status" value="1"/>
</dbReference>
<evidence type="ECO:0000256" key="3">
    <source>
        <dbReference type="ARBA" id="ARBA00022741"/>
    </source>
</evidence>
<keyword evidence="9" id="KW-0238">DNA-binding</keyword>
<comment type="catalytic activity">
    <reaction evidence="14">
        <text>ATP + H2O = ADP + phosphate + H(+)</text>
        <dbReference type="Rhea" id="RHEA:13065"/>
        <dbReference type="ChEBI" id="CHEBI:15377"/>
        <dbReference type="ChEBI" id="CHEBI:15378"/>
        <dbReference type="ChEBI" id="CHEBI:30616"/>
        <dbReference type="ChEBI" id="CHEBI:43474"/>
        <dbReference type="ChEBI" id="CHEBI:456216"/>
        <dbReference type="EC" id="5.6.2.4"/>
    </reaction>
</comment>
<dbReference type="PANTHER" id="PTHR11070">
    <property type="entry name" value="UVRD / RECB / PCRA DNA HELICASE FAMILY MEMBER"/>
    <property type="match status" value="1"/>
</dbReference>
<evidence type="ECO:0000256" key="14">
    <source>
        <dbReference type="ARBA" id="ARBA00048988"/>
    </source>
</evidence>
<evidence type="ECO:0000256" key="6">
    <source>
        <dbReference type="ARBA" id="ARBA00022806"/>
    </source>
</evidence>
<feature type="domain" description="UvrD-like helicase C-terminal" evidence="17">
    <location>
        <begin position="361"/>
        <end position="661"/>
    </location>
</feature>
<comment type="similarity">
    <text evidence="1">Belongs to the helicase family. UvrD subfamily.</text>
</comment>
<evidence type="ECO:0000313" key="18">
    <source>
        <dbReference type="EMBL" id="MFC4335800.1"/>
    </source>
</evidence>
<dbReference type="PROSITE" id="PS51217">
    <property type="entry name" value="UVRD_HELICASE_CTER"/>
    <property type="match status" value="1"/>
</dbReference>
<dbReference type="Proteomes" id="UP001595823">
    <property type="component" value="Unassembled WGS sequence"/>
</dbReference>
<evidence type="ECO:0000256" key="10">
    <source>
        <dbReference type="ARBA" id="ARBA00023204"/>
    </source>
</evidence>
<keyword evidence="11" id="KW-0413">Isomerase</keyword>
<keyword evidence="10" id="KW-0234">DNA repair</keyword>
<dbReference type="InterPro" id="IPR013986">
    <property type="entry name" value="DExx_box_DNA_helicase_dom_sf"/>
</dbReference>
<evidence type="ECO:0000256" key="13">
    <source>
        <dbReference type="ARBA" id="ARBA00034808"/>
    </source>
</evidence>
<dbReference type="InterPro" id="IPR014016">
    <property type="entry name" value="UvrD-like_ATP-bd"/>
</dbReference>
<evidence type="ECO:0000256" key="1">
    <source>
        <dbReference type="ARBA" id="ARBA00009922"/>
    </source>
</evidence>
<keyword evidence="7" id="KW-0269">Exonuclease</keyword>
<keyword evidence="4" id="KW-0227">DNA damage</keyword>
<keyword evidence="8 15" id="KW-0067">ATP-binding</keyword>
<sequence>MERRADSNGGPDADAAAAPRYSALGIANRLDKEDAVSPTEEQRSVIEAAPAPMLVVAGAGSGKTTTMSDRVVWLVANGVVRPENILGLTFTRKAASELSRKIRTRLSRLTESIPELQKLKGEPVVSTYNAYAGNLVAEHGMRLGLESSPRVVTDAARWQLAYDLVQNWTESLSSFDLTVSGVTEKFLQLAGEMSEHLASPEALRRWDDSFHEDVAERVGKRGNEVSRSMEALAERRRQLLGLVEAWSGVKREHGVIDFADQLAYANELVAAFPDVVAAERDRWHVVLLDEYQDTSVSQTTLLNRLFGGGHPVTAVGDPIQSIYSWRGASAGALSQFPARFPAADGSPAPTVHLTASWRNRAEVLAVANEVSRELREGKSHGRESVPRIPPLHAGVGGSGSVRASYHATAEDEAAWTAERLKAVWTPEATAAVLVRARKQIPALQEALEAARLPVKVIGSLGLLHYPEVLEATSLLRVVANPADGPSLLRLLTGPRWRVGARDVKALWDRAREIHREVQGYEPQAARFGGAEELDPLLADAVADPGGPERYSPAFLERLARFQYELEWLRKRLHQSLPDLVSDAIAVTGLEVETLLHRGTLEHLDEFTALAAEYDYRNETASLPGFVSYLDALNEKERGYAVESAETEKGAVQILTVHAAKGLEWDVVAVPGLSRDLFPGKPRSDNWPTDPARLPYPLRGDEGYLPALFIDDAGSASDLKKAVAAYKKGDKEAGQDEECRLAYVALTRARHTLFMSGYYFERGRKEARPPAPYLAQALAAGAVEDRWAEEPSENPFEGRSWSMSWPVRDPLGDRQDAVAEGALLVASVEDSPPGEGPGRQWAEEAEILLRERDEQESGLVRVDRPTRLSTSQLMGLWADERGFALARRRPLPQIQRRATARGTDFHAWVEEFYGQQGLFDPLDLPGASDADLIESDTELERFKETFERSEWASRKLAAQEVPFVVSVGGVPVRGRIDAVFERADGGWDVVDWKTGRPPSGDQASRAAVQLAVYRHAWAKLQGVDPDSVSTAFYYVGADRTVRPETLPELDFD</sequence>
<evidence type="ECO:0000256" key="9">
    <source>
        <dbReference type="ARBA" id="ARBA00023125"/>
    </source>
</evidence>
<evidence type="ECO:0000256" key="8">
    <source>
        <dbReference type="ARBA" id="ARBA00022840"/>
    </source>
</evidence>
<evidence type="ECO:0000259" key="17">
    <source>
        <dbReference type="PROSITE" id="PS51217"/>
    </source>
</evidence>
<evidence type="ECO:0000313" key="19">
    <source>
        <dbReference type="Proteomes" id="UP001595823"/>
    </source>
</evidence>
<dbReference type="Gene3D" id="3.90.320.10">
    <property type="match status" value="1"/>
</dbReference>
<dbReference type="EMBL" id="JBHSDK010000015">
    <property type="protein sequence ID" value="MFC4335800.1"/>
    <property type="molecule type" value="Genomic_DNA"/>
</dbReference>
<comment type="caution">
    <text evidence="18">The sequence shown here is derived from an EMBL/GenBank/DDBJ whole genome shotgun (WGS) entry which is preliminary data.</text>
</comment>
<dbReference type="Pfam" id="PF12705">
    <property type="entry name" value="PDDEXK_1"/>
    <property type="match status" value="1"/>
</dbReference>
<dbReference type="RefSeq" id="WP_380621015.1">
    <property type="nucleotide sequence ID" value="NZ_JBHSDK010000015.1"/>
</dbReference>
<proteinExistence type="inferred from homology"/>
<dbReference type="InterPro" id="IPR011604">
    <property type="entry name" value="PDDEXK-like_dom_sf"/>
</dbReference>
<keyword evidence="19" id="KW-1185">Reference proteome</keyword>
<dbReference type="Pfam" id="PF00580">
    <property type="entry name" value="UvrD-helicase"/>
    <property type="match status" value="1"/>
</dbReference>
<accession>A0ABV8TZ02</accession>
<evidence type="ECO:0000259" key="16">
    <source>
        <dbReference type="PROSITE" id="PS51198"/>
    </source>
</evidence>
<evidence type="ECO:0000256" key="7">
    <source>
        <dbReference type="ARBA" id="ARBA00022839"/>
    </source>
</evidence>
<dbReference type="InterPro" id="IPR027417">
    <property type="entry name" value="P-loop_NTPase"/>
</dbReference>
<gene>
    <name evidence="18" type="ORF">ACFPET_11365</name>
</gene>
<evidence type="ECO:0000256" key="11">
    <source>
        <dbReference type="ARBA" id="ARBA00023235"/>
    </source>
</evidence>
<evidence type="ECO:0000256" key="2">
    <source>
        <dbReference type="ARBA" id="ARBA00022722"/>
    </source>
</evidence>
<evidence type="ECO:0000256" key="4">
    <source>
        <dbReference type="ARBA" id="ARBA00022763"/>
    </source>
</evidence>
<organism evidence="18 19">
    <name type="scientific">Salininema proteolyticum</name>
    <dbReference type="NCBI Taxonomy" id="1607685"/>
    <lineage>
        <taxon>Bacteria</taxon>
        <taxon>Bacillati</taxon>
        <taxon>Actinomycetota</taxon>
        <taxon>Actinomycetes</taxon>
        <taxon>Glycomycetales</taxon>
        <taxon>Glycomycetaceae</taxon>
        <taxon>Salininema</taxon>
    </lineage>
</organism>
<dbReference type="SUPFAM" id="SSF52980">
    <property type="entry name" value="Restriction endonuclease-like"/>
    <property type="match status" value="1"/>
</dbReference>
<dbReference type="Gene3D" id="1.10.10.160">
    <property type="match status" value="1"/>
</dbReference>
<name>A0ABV8TZ02_9ACTN</name>
<feature type="domain" description="UvrD-like helicase ATP-binding" evidence="16">
    <location>
        <begin position="36"/>
        <end position="360"/>
    </location>
</feature>
<dbReference type="InterPro" id="IPR000212">
    <property type="entry name" value="DNA_helicase_UvrD/REP"/>
</dbReference>
<dbReference type="CDD" id="cd17932">
    <property type="entry name" value="DEXQc_UvrD"/>
    <property type="match status" value="1"/>
</dbReference>
<reference evidence="19" key="1">
    <citation type="journal article" date="2019" name="Int. J. Syst. Evol. Microbiol.">
        <title>The Global Catalogue of Microorganisms (GCM) 10K type strain sequencing project: providing services to taxonomists for standard genome sequencing and annotation.</title>
        <authorList>
            <consortium name="The Broad Institute Genomics Platform"/>
            <consortium name="The Broad Institute Genome Sequencing Center for Infectious Disease"/>
            <person name="Wu L."/>
            <person name="Ma J."/>
        </authorList>
    </citation>
    <scope>NUCLEOTIDE SEQUENCE [LARGE SCALE GENOMIC DNA]</scope>
    <source>
        <strain evidence="19">IBRC-M 10908</strain>
    </source>
</reference>